<evidence type="ECO:0000313" key="1">
    <source>
        <dbReference type="EMBL" id="CCX04407.1"/>
    </source>
</evidence>
<sequence length="9" mass="1051">MLTLSDTDR</sequence>
<organism evidence="1 2">
    <name type="scientific">Pyronema omphalodes (strain CBS 100304)</name>
    <name type="common">Pyronema confluens</name>
    <dbReference type="NCBI Taxonomy" id="1076935"/>
    <lineage>
        <taxon>Eukaryota</taxon>
        <taxon>Fungi</taxon>
        <taxon>Dikarya</taxon>
        <taxon>Ascomycota</taxon>
        <taxon>Pezizomycotina</taxon>
        <taxon>Pezizomycetes</taxon>
        <taxon>Pezizales</taxon>
        <taxon>Pyronemataceae</taxon>
        <taxon>Pyronema</taxon>
    </lineage>
</organism>
<evidence type="ECO:0000313" key="2">
    <source>
        <dbReference type="Proteomes" id="UP000018144"/>
    </source>
</evidence>
<accession>U4KU44</accession>
<name>U4KU44_PYROM</name>
<proteinExistence type="predicted"/>
<dbReference type="EMBL" id="HF935202">
    <property type="protein sequence ID" value="CCX04407.1"/>
    <property type="molecule type" value="Genomic_DNA"/>
</dbReference>
<protein>
    <submittedName>
        <fullName evidence="1">Uncharacterized protein</fullName>
    </submittedName>
</protein>
<keyword evidence="2" id="KW-1185">Reference proteome</keyword>
<gene>
    <name evidence="1" type="ORF">PCON_02010</name>
</gene>
<reference evidence="1 2" key="1">
    <citation type="journal article" date="2013" name="PLoS Genet.">
        <title>The genome and development-dependent transcriptomes of Pyronema confluens: a window into fungal evolution.</title>
        <authorList>
            <person name="Traeger S."/>
            <person name="Altegoer F."/>
            <person name="Freitag M."/>
            <person name="Gabaldon T."/>
            <person name="Kempken F."/>
            <person name="Kumar A."/>
            <person name="Marcet-Houben M."/>
            <person name="Poggeler S."/>
            <person name="Stajich J.E."/>
            <person name="Nowrousian M."/>
        </authorList>
    </citation>
    <scope>NUCLEOTIDE SEQUENCE [LARGE SCALE GENOMIC DNA]</scope>
    <source>
        <strain evidence="2">CBS 100304</strain>
        <tissue evidence="1">Vegetative mycelium</tissue>
    </source>
</reference>
<dbReference type="Proteomes" id="UP000018144">
    <property type="component" value="Unassembled WGS sequence"/>
</dbReference>